<evidence type="ECO:0000313" key="1">
    <source>
        <dbReference type="EMBL" id="MCD9640144.1"/>
    </source>
</evidence>
<gene>
    <name evidence="1" type="ORF">HAX54_025255</name>
</gene>
<comment type="caution">
    <text evidence="1">The sequence shown here is derived from an EMBL/GenBank/DDBJ whole genome shotgun (WGS) entry which is preliminary data.</text>
</comment>
<proteinExistence type="predicted"/>
<accession>A0ABS8V0D6</accession>
<protein>
    <submittedName>
        <fullName evidence="1">Uncharacterized protein</fullName>
    </submittedName>
</protein>
<dbReference type="EMBL" id="JACEIK010003067">
    <property type="protein sequence ID" value="MCD9640144.1"/>
    <property type="molecule type" value="Genomic_DNA"/>
</dbReference>
<dbReference type="Proteomes" id="UP000823775">
    <property type="component" value="Unassembled WGS sequence"/>
</dbReference>
<organism evidence="1 2">
    <name type="scientific">Datura stramonium</name>
    <name type="common">Jimsonweed</name>
    <name type="synonym">Common thornapple</name>
    <dbReference type="NCBI Taxonomy" id="4076"/>
    <lineage>
        <taxon>Eukaryota</taxon>
        <taxon>Viridiplantae</taxon>
        <taxon>Streptophyta</taxon>
        <taxon>Embryophyta</taxon>
        <taxon>Tracheophyta</taxon>
        <taxon>Spermatophyta</taxon>
        <taxon>Magnoliopsida</taxon>
        <taxon>eudicotyledons</taxon>
        <taxon>Gunneridae</taxon>
        <taxon>Pentapetalae</taxon>
        <taxon>asterids</taxon>
        <taxon>lamiids</taxon>
        <taxon>Solanales</taxon>
        <taxon>Solanaceae</taxon>
        <taxon>Solanoideae</taxon>
        <taxon>Datureae</taxon>
        <taxon>Datura</taxon>
    </lineage>
</organism>
<keyword evidence="2" id="KW-1185">Reference proteome</keyword>
<sequence>MEVAKSISYLSTFVLLHKLLKLAPFMTNNNWIFLQDGQNADNTKQNTADMTVFNIWMNTTAPPPPLPLNYCHCGSTQTASVFATPLPQSASLAPWINLKQASPYSSTIFTIHLALNP</sequence>
<evidence type="ECO:0000313" key="2">
    <source>
        <dbReference type="Proteomes" id="UP000823775"/>
    </source>
</evidence>
<name>A0ABS8V0D6_DATST</name>
<reference evidence="1 2" key="1">
    <citation type="journal article" date="2021" name="BMC Genomics">
        <title>Datura genome reveals duplications of psychoactive alkaloid biosynthetic genes and high mutation rate following tissue culture.</title>
        <authorList>
            <person name="Rajewski A."/>
            <person name="Carter-House D."/>
            <person name="Stajich J."/>
            <person name="Litt A."/>
        </authorList>
    </citation>
    <scope>NUCLEOTIDE SEQUENCE [LARGE SCALE GENOMIC DNA]</scope>
    <source>
        <strain evidence="1">AR-01</strain>
    </source>
</reference>